<dbReference type="NCBIfam" id="NF002834">
    <property type="entry name" value="PRK03011.1-5"/>
    <property type="match status" value="1"/>
</dbReference>
<keyword evidence="1 6" id="KW-0963">Cytoplasm</keyword>
<dbReference type="GO" id="GO:0008776">
    <property type="term" value="F:acetate kinase activity"/>
    <property type="evidence" value="ECO:0007669"/>
    <property type="project" value="TreeGrafter"/>
</dbReference>
<dbReference type="GO" id="GO:0006083">
    <property type="term" value="P:acetate metabolic process"/>
    <property type="evidence" value="ECO:0007669"/>
    <property type="project" value="TreeGrafter"/>
</dbReference>
<evidence type="ECO:0000256" key="3">
    <source>
        <dbReference type="ARBA" id="ARBA00022741"/>
    </source>
</evidence>
<dbReference type="GO" id="GO:0005524">
    <property type="term" value="F:ATP binding"/>
    <property type="evidence" value="ECO:0007669"/>
    <property type="project" value="UniProtKB-KW"/>
</dbReference>
<dbReference type="InterPro" id="IPR000890">
    <property type="entry name" value="Aliphatic_acid_kin_short-chain"/>
</dbReference>
<evidence type="ECO:0000313" key="8">
    <source>
        <dbReference type="EMBL" id="SNS40422.1"/>
    </source>
</evidence>
<dbReference type="InterPro" id="IPR011245">
    <property type="entry name" value="Butyrate_kin"/>
</dbReference>
<dbReference type="PANTHER" id="PTHR21060">
    <property type="entry name" value="ACETATE KINASE"/>
    <property type="match status" value="1"/>
</dbReference>
<evidence type="ECO:0000256" key="6">
    <source>
        <dbReference type="HAMAP-Rule" id="MF_00542"/>
    </source>
</evidence>
<keyword evidence="4 6" id="KW-0418">Kinase</keyword>
<gene>
    <name evidence="6" type="primary">buk</name>
    <name evidence="8" type="ORF">SAMN05446037_1009103</name>
</gene>
<keyword evidence="2 6" id="KW-0808">Transferase</keyword>
<dbReference type="GO" id="GO:0047761">
    <property type="term" value="F:butyrate kinase activity"/>
    <property type="evidence" value="ECO:0007669"/>
    <property type="project" value="UniProtKB-UniRule"/>
</dbReference>
<name>A0A239E924_9FIRM</name>
<accession>A0A239E924</accession>
<evidence type="ECO:0000256" key="1">
    <source>
        <dbReference type="ARBA" id="ARBA00022490"/>
    </source>
</evidence>
<reference evidence="8 9" key="1">
    <citation type="submission" date="2017-06" db="EMBL/GenBank/DDBJ databases">
        <authorList>
            <person name="Kim H.J."/>
            <person name="Triplett B.A."/>
        </authorList>
    </citation>
    <scope>NUCLEOTIDE SEQUENCE [LARGE SCALE GENOMIC DNA]</scope>
    <source>
        <strain evidence="8 9">SCA</strain>
    </source>
</reference>
<dbReference type="InterPro" id="IPR043129">
    <property type="entry name" value="ATPase_NBD"/>
</dbReference>
<keyword evidence="9" id="KW-1185">Reference proteome</keyword>
<dbReference type="GO" id="GO:0005737">
    <property type="term" value="C:cytoplasm"/>
    <property type="evidence" value="ECO:0007669"/>
    <property type="project" value="UniProtKB-SubCell"/>
</dbReference>
<keyword evidence="5 6" id="KW-0067">ATP-binding</keyword>
<dbReference type="Proteomes" id="UP000198304">
    <property type="component" value="Unassembled WGS sequence"/>
</dbReference>
<sequence>MSLTKNRILAINPGATSTKIAVYEEETLLFKKTVEHSVKDLEKYTKIFDQYEYRLELVLQALKEENTELENLAAIVGRGGLLKPLAGGTYQVTEKMVEDLKKAEQGEHASNLGAVMALNLANQLNISAFIVDPVSVDEIEPVARVSGLADLKRISLSHALNMKAVARKVAKEMGKKYEEVNFVVVHLGTGVSVTPHKKGKMIDVNNAKAEGPFSPDRCGGLPVDQLVKLCFSGKYSYDELKEKLGSKGGLYSYFGTMDVREVEGMANNGNQQADIVLDALAYQVAKEIGAMSAVLMGEVDRIILTGGIAYSKRIVDDIIKRVKFIAPVEVVPGEEELESLVFGALRVIRGEEKAATYS</sequence>
<comment type="subcellular location">
    <subcellularLocation>
        <location evidence="6">Cytoplasm</location>
    </subcellularLocation>
</comment>
<protein>
    <recommendedName>
        <fullName evidence="6">Probable butyrate kinase</fullName>
        <shortName evidence="6">BK</shortName>
        <ecNumber evidence="6">2.7.2.7</ecNumber>
    </recommendedName>
    <alternativeName>
        <fullName evidence="6">Branched-chain carboxylic acid kinase</fullName>
    </alternativeName>
</protein>
<dbReference type="PIRSF" id="PIRSF036458">
    <property type="entry name" value="Butyrate_kin"/>
    <property type="match status" value="1"/>
</dbReference>
<dbReference type="HAMAP" id="MF_00542">
    <property type="entry name" value="Butyrate_kinase"/>
    <property type="match status" value="1"/>
</dbReference>
<evidence type="ECO:0000256" key="5">
    <source>
        <dbReference type="ARBA" id="ARBA00022840"/>
    </source>
</evidence>
<keyword evidence="3 6" id="KW-0547">Nucleotide-binding</keyword>
<dbReference type="PANTHER" id="PTHR21060:SF3">
    <property type="entry name" value="BUTYRATE KINASE 2-RELATED"/>
    <property type="match status" value="1"/>
</dbReference>
<proteinExistence type="inferred from homology"/>
<dbReference type="EMBL" id="FZOJ01000009">
    <property type="protein sequence ID" value="SNS40422.1"/>
    <property type="molecule type" value="Genomic_DNA"/>
</dbReference>
<evidence type="ECO:0000256" key="7">
    <source>
        <dbReference type="RuleBase" id="RU003835"/>
    </source>
</evidence>
<dbReference type="SUPFAM" id="SSF53067">
    <property type="entry name" value="Actin-like ATPase domain"/>
    <property type="match status" value="2"/>
</dbReference>
<dbReference type="PRINTS" id="PR00471">
    <property type="entry name" value="ACETATEKNASE"/>
</dbReference>
<organism evidence="8 9">
    <name type="scientific">Anaerovirgula multivorans</name>
    <dbReference type="NCBI Taxonomy" id="312168"/>
    <lineage>
        <taxon>Bacteria</taxon>
        <taxon>Bacillati</taxon>
        <taxon>Bacillota</taxon>
        <taxon>Clostridia</taxon>
        <taxon>Peptostreptococcales</taxon>
        <taxon>Natronincolaceae</taxon>
        <taxon>Anaerovirgula</taxon>
    </lineage>
</organism>
<evidence type="ECO:0000256" key="4">
    <source>
        <dbReference type="ARBA" id="ARBA00022777"/>
    </source>
</evidence>
<dbReference type="CDD" id="cd24011">
    <property type="entry name" value="ASKHA_NBD_BK"/>
    <property type="match status" value="1"/>
</dbReference>
<dbReference type="RefSeq" id="WP_089282967.1">
    <property type="nucleotide sequence ID" value="NZ_FZOJ01000009.1"/>
</dbReference>
<comment type="similarity">
    <text evidence="6 7">Belongs to the acetokinase family.</text>
</comment>
<dbReference type="AlphaFoldDB" id="A0A239E924"/>
<dbReference type="OrthoDB" id="9771859at2"/>
<comment type="catalytic activity">
    <reaction evidence="6">
        <text>butanoate + ATP = butanoyl phosphate + ADP</text>
        <dbReference type="Rhea" id="RHEA:13585"/>
        <dbReference type="ChEBI" id="CHEBI:17968"/>
        <dbReference type="ChEBI" id="CHEBI:30616"/>
        <dbReference type="ChEBI" id="CHEBI:58079"/>
        <dbReference type="ChEBI" id="CHEBI:456216"/>
        <dbReference type="EC" id="2.7.2.7"/>
    </reaction>
</comment>
<evidence type="ECO:0000256" key="2">
    <source>
        <dbReference type="ARBA" id="ARBA00022679"/>
    </source>
</evidence>
<evidence type="ECO:0000313" key="9">
    <source>
        <dbReference type="Proteomes" id="UP000198304"/>
    </source>
</evidence>
<dbReference type="EC" id="2.7.2.7" evidence="6"/>
<dbReference type="NCBIfam" id="TIGR02707">
    <property type="entry name" value="butyr_kinase"/>
    <property type="match status" value="1"/>
</dbReference>
<dbReference type="Pfam" id="PF00871">
    <property type="entry name" value="Acetate_kinase"/>
    <property type="match status" value="1"/>
</dbReference>
<dbReference type="Gene3D" id="3.30.420.40">
    <property type="match status" value="2"/>
</dbReference>